<comment type="subcellular location">
    <subcellularLocation>
        <location evidence="1">Membrane</location>
        <topology evidence="1">Multi-pass membrane protein</topology>
    </subcellularLocation>
</comment>
<evidence type="ECO:0000256" key="2">
    <source>
        <dbReference type="ARBA" id="ARBA00006325"/>
    </source>
</evidence>
<dbReference type="PANTHER" id="PTHR22779">
    <property type="entry name" value="SD17342P"/>
    <property type="match status" value="1"/>
</dbReference>
<evidence type="ECO:0000256" key="3">
    <source>
        <dbReference type="ARBA" id="ARBA00022692"/>
    </source>
</evidence>
<sequence>MVFIFQFWYYKCLREVRNNICNYNVASSTLFFALCFTLLSCGQCGLVAYSTELEQKDSPHYTYSLDTFQDVWMYMFLWAFSTIFLVHVLASTIALATLRKHKYGRFISVLILLYGTVSAIVVSSVTSAVIAFVLYQAKIEVLLIHAMLCGFCQLGIFLFVTFFTLKPTL</sequence>
<feature type="transmembrane region" description="Helical" evidence="6">
    <location>
        <begin position="71"/>
        <end position="98"/>
    </location>
</feature>
<dbReference type="Proteomes" id="UP000326759">
    <property type="component" value="Unassembled WGS sequence"/>
</dbReference>
<organism evidence="7 8">
    <name type="scientific">Armadillidium nasatum</name>
    <dbReference type="NCBI Taxonomy" id="96803"/>
    <lineage>
        <taxon>Eukaryota</taxon>
        <taxon>Metazoa</taxon>
        <taxon>Ecdysozoa</taxon>
        <taxon>Arthropoda</taxon>
        <taxon>Crustacea</taxon>
        <taxon>Multicrustacea</taxon>
        <taxon>Malacostraca</taxon>
        <taxon>Eumalacostraca</taxon>
        <taxon>Peracarida</taxon>
        <taxon>Isopoda</taxon>
        <taxon>Oniscidea</taxon>
        <taxon>Crinocheta</taxon>
        <taxon>Armadillidiidae</taxon>
        <taxon>Armadillidium</taxon>
    </lineage>
</organism>
<protein>
    <submittedName>
        <fullName evidence="7">Transmembrane protein</fullName>
    </submittedName>
</protein>
<comment type="similarity">
    <text evidence="2">Belongs to the TMEM170 family.</text>
</comment>
<proteinExistence type="inferred from homology"/>
<comment type="caution">
    <text evidence="7">The sequence shown here is derived from an EMBL/GenBank/DDBJ whole genome shotgun (WGS) entry which is preliminary data.</text>
</comment>
<dbReference type="PANTHER" id="PTHR22779:SF6">
    <property type="entry name" value="SD17342P"/>
    <property type="match status" value="1"/>
</dbReference>
<keyword evidence="3 6" id="KW-0812">Transmembrane</keyword>
<feature type="transmembrane region" description="Helical" evidence="6">
    <location>
        <begin position="141"/>
        <end position="165"/>
    </location>
</feature>
<dbReference type="InterPro" id="IPR019334">
    <property type="entry name" value="TMEM170A/B/YPR153W-like"/>
</dbReference>
<reference evidence="7 8" key="1">
    <citation type="journal article" date="2019" name="PLoS Biol.">
        <title>Sex chromosomes control vertical transmission of feminizing Wolbachia symbionts in an isopod.</title>
        <authorList>
            <person name="Becking T."/>
            <person name="Chebbi M.A."/>
            <person name="Giraud I."/>
            <person name="Moumen B."/>
            <person name="Laverre T."/>
            <person name="Caubet Y."/>
            <person name="Peccoud J."/>
            <person name="Gilbert C."/>
            <person name="Cordaux R."/>
        </authorList>
    </citation>
    <scope>NUCLEOTIDE SEQUENCE [LARGE SCALE GENOMIC DNA]</scope>
    <source>
        <strain evidence="7">ANa2</strain>
        <tissue evidence="7">Whole body excluding digestive tract and cuticle</tissue>
    </source>
</reference>
<dbReference type="Pfam" id="PF10190">
    <property type="entry name" value="Tmemb_170"/>
    <property type="match status" value="1"/>
</dbReference>
<dbReference type="OrthoDB" id="13807at2759"/>
<evidence type="ECO:0000313" key="8">
    <source>
        <dbReference type="Proteomes" id="UP000326759"/>
    </source>
</evidence>
<keyword evidence="4 6" id="KW-1133">Transmembrane helix</keyword>
<accession>A0A5N5TPV8</accession>
<evidence type="ECO:0000256" key="5">
    <source>
        <dbReference type="ARBA" id="ARBA00023136"/>
    </source>
</evidence>
<evidence type="ECO:0000256" key="4">
    <source>
        <dbReference type="ARBA" id="ARBA00022989"/>
    </source>
</evidence>
<keyword evidence="5 6" id="KW-0472">Membrane</keyword>
<feature type="transmembrane region" description="Helical" evidence="6">
    <location>
        <begin position="21"/>
        <end position="51"/>
    </location>
</feature>
<dbReference type="GO" id="GO:0016020">
    <property type="term" value="C:membrane"/>
    <property type="evidence" value="ECO:0007669"/>
    <property type="project" value="UniProtKB-SubCell"/>
</dbReference>
<evidence type="ECO:0000313" key="7">
    <source>
        <dbReference type="EMBL" id="KAB7508208.1"/>
    </source>
</evidence>
<dbReference type="AlphaFoldDB" id="A0A5N5TPV8"/>
<evidence type="ECO:0000256" key="1">
    <source>
        <dbReference type="ARBA" id="ARBA00004141"/>
    </source>
</evidence>
<feature type="transmembrane region" description="Helical" evidence="6">
    <location>
        <begin position="110"/>
        <end position="135"/>
    </location>
</feature>
<keyword evidence="8" id="KW-1185">Reference proteome</keyword>
<evidence type="ECO:0000256" key="6">
    <source>
        <dbReference type="SAM" id="Phobius"/>
    </source>
</evidence>
<dbReference type="EMBL" id="SEYY01000012">
    <property type="protein sequence ID" value="KAB7508208.1"/>
    <property type="molecule type" value="Genomic_DNA"/>
</dbReference>
<name>A0A5N5TPV8_9CRUS</name>
<gene>
    <name evidence="7" type="ORF">Anas_09266</name>
</gene>